<dbReference type="GO" id="GO:0006406">
    <property type="term" value="P:mRNA export from nucleus"/>
    <property type="evidence" value="ECO:0007669"/>
    <property type="project" value="TreeGrafter"/>
</dbReference>
<proteinExistence type="predicted"/>
<evidence type="ECO:0000313" key="2">
    <source>
        <dbReference type="EMBL" id="TKA23357.1"/>
    </source>
</evidence>
<protein>
    <recommendedName>
        <fullName evidence="4">Nuclear matrix protein</fullName>
    </recommendedName>
</protein>
<gene>
    <name evidence="2" type="ORF">B0A50_07565</name>
</gene>
<dbReference type="PANTHER" id="PTHR13265">
    <property type="entry name" value="THO COMPLEX SUBUNIT 1"/>
    <property type="match status" value="1"/>
</dbReference>
<sequence length="744" mass="82943">MAAGSAADLQPVAQVEKRLQALLEHARKVKPQEAVDPPLPLTELIPQIEELHRDLDEQSDQNYKLSVVEIAARRIFYSQIHATDIEDPAFVEVWNLFDILLVSSDRGYSSAEIACYLIEELLDSQTTTGCRTVFDYLESRRERLVAKDFHKKNLIFLRSCNELLRRLSRAEDAIFCGRVFFFLFQTFPLGDKSAVNLRGEYHTENMTKFDVAEPAEGDQMEVDVKPSDTGEVVKPEASQPPTKPGGKATPAKPVKRTPEEVILSSSELYPIFWRLQQDFSQPTRLFAKEEFATFKKGLLQTLTKFKKTPTVVSAKATDDKRGVKRKLGEEGAEGKPADHFVDNYNPKYLTSRDLFDLELSDLAFQRHILVQALILIDFLLSLTEQAKKKLKKDPPPNRAVAYALTLSAEDAKWATEIRTAMAEYLMNTPVANAGRFYHRMVETILTRDKNWVRWKYDNCPSIVRDPVPTDEELEARKGVRDATRVRRAPSKTPNALDLSFLDENQSGGLEALKTPSRFTAPSVEELLDGLRTDKLDLEMAMDDNEKTSLENAIANRSWRVLRQVRATNLSLLDKVDPSKDIEEVLKAPPAETTSEAATKEDGSEVDGEAVAPAVTVTGNEPAAEDDGNVENAKSVDDNLTPSRLVLVLSFQRSVPVGTPSWARELIGGVSCPSRARYAIPVGDQTTTIHLKFPLPLFGWRVGDYLQVGHGGAQQTDAWIMCAFSAGGVPHCSCLLNSDHLGGND</sequence>
<dbReference type="Proteomes" id="UP000308549">
    <property type="component" value="Unassembled WGS sequence"/>
</dbReference>
<dbReference type="AlphaFoldDB" id="A0A4U0TN75"/>
<name>A0A4U0TN75_9PEZI</name>
<feature type="region of interest" description="Disordered" evidence="1">
    <location>
        <begin position="585"/>
        <end position="606"/>
    </location>
</feature>
<comment type="caution">
    <text evidence="2">The sequence shown here is derived from an EMBL/GenBank/DDBJ whole genome shotgun (WGS) entry which is preliminary data.</text>
</comment>
<evidence type="ECO:0008006" key="4">
    <source>
        <dbReference type="Google" id="ProtNLM"/>
    </source>
</evidence>
<organism evidence="2 3">
    <name type="scientific">Salinomyces thailandicus</name>
    <dbReference type="NCBI Taxonomy" id="706561"/>
    <lineage>
        <taxon>Eukaryota</taxon>
        <taxon>Fungi</taxon>
        <taxon>Dikarya</taxon>
        <taxon>Ascomycota</taxon>
        <taxon>Pezizomycotina</taxon>
        <taxon>Dothideomycetes</taxon>
        <taxon>Dothideomycetidae</taxon>
        <taxon>Mycosphaerellales</taxon>
        <taxon>Teratosphaeriaceae</taxon>
        <taxon>Salinomyces</taxon>
    </lineage>
</organism>
<dbReference type="PANTHER" id="PTHR13265:SF0">
    <property type="entry name" value="HPR1"/>
    <property type="match status" value="1"/>
</dbReference>
<accession>A0A4U0TN75</accession>
<evidence type="ECO:0000256" key="1">
    <source>
        <dbReference type="SAM" id="MobiDB-lite"/>
    </source>
</evidence>
<dbReference type="GO" id="GO:0000445">
    <property type="term" value="C:THO complex part of transcription export complex"/>
    <property type="evidence" value="ECO:0007669"/>
    <property type="project" value="TreeGrafter"/>
</dbReference>
<evidence type="ECO:0000313" key="3">
    <source>
        <dbReference type="Proteomes" id="UP000308549"/>
    </source>
</evidence>
<feature type="compositionally biased region" description="Low complexity" evidence="1">
    <location>
        <begin position="586"/>
        <end position="596"/>
    </location>
</feature>
<dbReference type="Pfam" id="PF11957">
    <property type="entry name" value="efThoc1"/>
    <property type="match status" value="1"/>
</dbReference>
<reference evidence="2 3" key="1">
    <citation type="submission" date="2017-03" db="EMBL/GenBank/DDBJ databases">
        <title>Genomes of endolithic fungi from Antarctica.</title>
        <authorList>
            <person name="Coleine C."/>
            <person name="Masonjones S."/>
            <person name="Stajich J.E."/>
        </authorList>
    </citation>
    <scope>NUCLEOTIDE SEQUENCE [LARGE SCALE GENOMIC DNA]</scope>
    <source>
        <strain evidence="2 3">CCFEE 6315</strain>
    </source>
</reference>
<keyword evidence="3" id="KW-1185">Reference proteome</keyword>
<feature type="region of interest" description="Disordered" evidence="1">
    <location>
        <begin position="226"/>
        <end position="257"/>
    </location>
</feature>
<dbReference type="OrthoDB" id="10257415at2759"/>
<dbReference type="InterPro" id="IPR021861">
    <property type="entry name" value="THO_THOC1"/>
</dbReference>
<dbReference type="EMBL" id="NAJL01000057">
    <property type="protein sequence ID" value="TKA23357.1"/>
    <property type="molecule type" value="Genomic_DNA"/>
</dbReference>